<keyword evidence="4" id="KW-0964">Secreted</keyword>
<feature type="domain" description="Flagellin N-terminal" evidence="6">
    <location>
        <begin position="3"/>
        <end position="140"/>
    </location>
</feature>
<organism evidence="8 9">
    <name type="scientific">Oceanospirillum sediminis</name>
    <dbReference type="NCBI Taxonomy" id="2760088"/>
    <lineage>
        <taxon>Bacteria</taxon>
        <taxon>Pseudomonadati</taxon>
        <taxon>Pseudomonadota</taxon>
        <taxon>Gammaproteobacteria</taxon>
        <taxon>Oceanospirillales</taxon>
        <taxon>Oceanospirillaceae</taxon>
        <taxon>Oceanospirillum</taxon>
    </lineage>
</organism>
<dbReference type="GO" id="GO:0009424">
    <property type="term" value="C:bacterial-type flagellum hook"/>
    <property type="evidence" value="ECO:0007669"/>
    <property type="project" value="InterPro"/>
</dbReference>
<evidence type="ECO:0000256" key="3">
    <source>
        <dbReference type="ARBA" id="ARBA00005709"/>
    </source>
</evidence>
<dbReference type="SUPFAM" id="SSF64518">
    <property type="entry name" value="Phase 1 flagellin"/>
    <property type="match status" value="1"/>
</dbReference>
<dbReference type="Proteomes" id="UP000565262">
    <property type="component" value="Unassembled WGS sequence"/>
</dbReference>
<evidence type="ECO:0000256" key="5">
    <source>
        <dbReference type="ARBA" id="ARBA00023143"/>
    </source>
</evidence>
<dbReference type="InterPro" id="IPR001029">
    <property type="entry name" value="Flagellin_N"/>
</dbReference>
<keyword evidence="8" id="KW-0966">Cell projection</keyword>
<dbReference type="InterPro" id="IPR018247">
    <property type="entry name" value="EF_Hand_1_Ca_BS"/>
</dbReference>
<dbReference type="InterPro" id="IPR001492">
    <property type="entry name" value="Flagellin"/>
</dbReference>
<dbReference type="NCBIfam" id="TIGR02550">
    <property type="entry name" value="flagell_flgL"/>
    <property type="match status" value="1"/>
</dbReference>
<dbReference type="AlphaFoldDB" id="A0A839IL78"/>
<dbReference type="InterPro" id="IPR013384">
    <property type="entry name" value="Flagell_FlgL"/>
</dbReference>
<dbReference type="PANTHER" id="PTHR42792:SF1">
    <property type="entry name" value="FLAGELLAR HOOK-ASSOCIATED PROTEIN 3"/>
    <property type="match status" value="1"/>
</dbReference>
<evidence type="ECO:0000259" key="7">
    <source>
        <dbReference type="Pfam" id="PF00700"/>
    </source>
</evidence>
<protein>
    <submittedName>
        <fullName evidence="8">Flagellar hook-associated protein FlgL</fullName>
    </submittedName>
</protein>
<dbReference type="Pfam" id="PF00700">
    <property type="entry name" value="Flagellin_C"/>
    <property type="match status" value="1"/>
</dbReference>
<evidence type="ECO:0000256" key="2">
    <source>
        <dbReference type="ARBA" id="ARBA00004613"/>
    </source>
</evidence>
<dbReference type="Gene3D" id="1.20.1330.10">
    <property type="entry name" value="f41 fragment of flagellin, N-terminal domain"/>
    <property type="match status" value="1"/>
</dbReference>
<dbReference type="EMBL" id="JACJFM010000003">
    <property type="protein sequence ID" value="MBB1485631.1"/>
    <property type="molecule type" value="Genomic_DNA"/>
</dbReference>
<gene>
    <name evidence="8" type="primary">flgL</name>
    <name evidence="8" type="ORF">H4O21_03290</name>
</gene>
<evidence type="ECO:0000256" key="4">
    <source>
        <dbReference type="ARBA" id="ARBA00022525"/>
    </source>
</evidence>
<sequence length="406" mass="44954">MRISTSMITHNSINGMLRKQTELANTSNQMGSGKRVLTPSDDPVASAMAFNAKNKLENIEQYGKNIDYSRKSMQTTESTLKNMHDRLQRVKQLAIQANSDALSDDDRKTIGLEIKEITGQLEKLMNTRDESDNYIFAGSKVNTAPFAQQSDGSYVYQGDATERKLQISDTTFVSPFISGEAAFQNIDNVQQIRSYALSGNTSEETIGVTGSTGFLEDNRVGEYKLTYNAVNDWTVELPTGEILTDQNADGNVNLDDLAALVNKSGGDVELTVPNPVPSTGDKFVMVFDNEKEGLLTGMQRFGNALSDFSYEEYQKDAINDVVAKADNWLNAVADARSVIGTRENGMDTIRSNNEDLQLYLKTNVSELEDLDYAEATGRFMLQQTALTASQRTFSQVAQLSLFNYIR</sequence>
<comment type="subcellular location">
    <subcellularLocation>
        <location evidence="1">Bacterial flagellum</location>
    </subcellularLocation>
    <subcellularLocation>
        <location evidence="2">Secreted</location>
    </subcellularLocation>
</comment>
<dbReference type="RefSeq" id="WP_182807422.1">
    <property type="nucleotide sequence ID" value="NZ_JACJFM010000003.1"/>
</dbReference>
<dbReference type="PANTHER" id="PTHR42792">
    <property type="entry name" value="FLAGELLIN"/>
    <property type="match status" value="1"/>
</dbReference>
<proteinExistence type="inferred from homology"/>
<comment type="caution">
    <text evidence="8">The sequence shown here is derived from an EMBL/GenBank/DDBJ whole genome shotgun (WGS) entry which is preliminary data.</text>
</comment>
<evidence type="ECO:0000256" key="1">
    <source>
        <dbReference type="ARBA" id="ARBA00004365"/>
    </source>
</evidence>
<dbReference type="GO" id="GO:0071973">
    <property type="term" value="P:bacterial-type flagellum-dependent cell motility"/>
    <property type="evidence" value="ECO:0007669"/>
    <property type="project" value="InterPro"/>
</dbReference>
<name>A0A839IL78_9GAMM</name>
<dbReference type="Pfam" id="PF00669">
    <property type="entry name" value="Flagellin_N"/>
    <property type="match status" value="1"/>
</dbReference>
<keyword evidence="5" id="KW-0975">Bacterial flagellum</keyword>
<reference evidence="8 9" key="1">
    <citation type="submission" date="2020-08" db="EMBL/GenBank/DDBJ databases">
        <title>Oceanospirillum sp. nov. isolated from marine sediment.</title>
        <authorList>
            <person name="Ji X."/>
        </authorList>
    </citation>
    <scope>NUCLEOTIDE SEQUENCE [LARGE SCALE GENOMIC DNA]</scope>
    <source>
        <strain evidence="8 9">D5</strain>
    </source>
</reference>
<evidence type="ECO:0000313" key="8">
    <source>
        <dbReference type="EMBL" id="MBB1485631.1"/>
    </source>
</evidence>
<accession>A0A839IL78</accession>
<dbReference type="GO" id="GO:0005576">
    <property type="term" value="C:extracellular region"/>
    <property type="evidence" value="ECO:0007669"/>
    <property type="project" value="UniProtKB-SubCell"/>
</dbReference>
<keyword evidence="9" id="KW-1185">Reference proteome</keyword>
<dbReference type="GO" id="GO:0005198">
    <property type="term" value="F:structural molecule activity"/>
    <property type="evidence" value="ECO:0007669"/>
    <property type="project" value="InterPro"/>
</dbReference>
<evidence type="ECO:0000313" key="9">
    <source>
        <dbReference type="Proteomes" id="UP000565262"/>
    </source>
</evidence>
<keyword evidence="8" id="KW-0282">Flagellum</keyword>
<dbReference type="PROSITE" id="PS00018">
    <property type="entry name" value="EF_HAND_1"/>
    <property type="match status" value="1"/>
</dbReference>
<feature type="domain" description="Flagellin C-terminal" evidence="7">
    <location>
        <begin position="324"/>
        <end position="405"/>
    </location>
</feature>
<comment type="similarity">
    <text evidence="3">Belongs to the bacterial flagellin family.</text>
</comment>
<evidence type="ECO:0000259" key="6">
    <source>
        <dbReference type="Pfam" id="PF00669"/>
    </source>
</evidence>
<dbReference type="InterPro" id="IPR046358">
    <property type="entry name" value="Flagellin_C"/>
</dbReference>
<keyword evidence="8" id="KW-0969">Cilium</keyword>